<organism evidence="1 2">
    <name type="scientific">Fodinisporobacter ferrooxydans</name>
    <dbReference type="NCBI Taxonomy" id="2901836"/>
    <lineage>
        <taxon>Bacteria</taxon>
        <taxon>Bacillati</taxon>
        <taxon>Bacillota</taxon>
        <taxon>Bacilli</taxon>
        <taxon>Bacillales</taxon>
        <taxon>Alicyclobacillaceae</taxon>
        <taxon>Fodinisporobacter</taxon>
    </lineage>
</organism>
<protein>
    <submittedName>
        <fullName evidence="1">Type I-A CRISPR-associated protein Cas5</fullName>
    </submittedName>
</protein>
<sequence>MWLVTTYQHTSLFSLRNSSATSSGGKTNLIPTMYSVKMALLDAAFRMGLDVSLEFPWIRDLEIRFEPPEQAVVNNSFIKILTEPKDKKAGPAFITSVGFREFVFYDGTLKIAVKIENLTQNHIDKLKLLFFHVNYFGKRGGFLQPICQGIQEYLGSTFSYFLGENGKFSSDVIMQYLDDMGPKATFPSINTFDDTAARIGRDRIMKSVFVPYHQVASSRGYTWFKRESSGSS</sequence>
<accession>A0ABY4CM87</accession>
<keyword evidence="2" id="KW-1185">Reference proteome</keyword>
<reference evidence="1" key="1">
    <citation type="submission" date="2021-12" db="EMBL/GenBank/DDBJ databases">
        <title>Alicyclobacillaceae gen. nov., sp. nov., isolated from chalcocite enrichment system.</title>
        <authorList>
            <person name="Jiang Z."/>
        </authorList>
    </citation>
    <scope>NUCLEOTIDE SEQUENCE</scope>
    <source>
        <strain evidence="1">MYW30-H2</strain>
    </source>
</reference>
<evidence type="ECO:0000313" key="1">
    <source>
        <dbReference type="EMBL" id="UOF90616.1"/>
    </source>
</evidence>
<gene>
    <name evidence="1" type="ORF">LSG31_22640</name>
</gene>
<evidence type="ECO:0000313" key="2">
    <source>
        <dbReference type="Proteomes" id="UP000830167"/>
    </source>
</evidence>
<dbReference type="Proteomes" id="UP000830167">
    <property type="component" value="Chromosome"/>
</dbReference>
<proteinExistence type="predicted"/>
<dbReference type="EMBL" id="CP089291">
    <property type="protein sequence ID" value="UOF90616.1"/>
    <property type="molecule type" value="Genomic_DNA"/>
</dbReference>
<name>A0ABY4CM87_9BACL</name>
<dbReference type="RefSeq" id="WP_347437315.1">
    <property type="nucleotide sequence ID" value="NZ_CP089291.1"/>
</dbReference>